<sequence length="148" mass="17025">MKKIIFVAFIALIAAACTQQKDGKTDYKAVRDEVMKFHDVVMGDHSALVNNQMKLDTLLKNLSGLKIKFPDVDTVKEKQAMLAMVNDLSKAEDQMNDWMHKFEPDVTGKSNEAAVKYFKDERKKIEIIDSLYKQEIKLSDDYLSKFKK</sequence>
<gene>
    <name evidence="1" type="ORF">WAE58_24050</name>
</gene>
<evidence type="ECO:0000313" key="1">
    <source>
        <dbReference type="EMBL" id="MEJ2905538.1"/>
    </source>
</evidence>
<keyword evidence="2" id="KW-1185">Reference proteome</keyword>
<name>A0ABU8NWC2_9SPHI</name>
<proteinExistence type="predicted"/>
<dbReference type="EMBL" id="JBBEUB010000013">
    <property type="protein sequence ID" value="MEJ2905538.1"/>
    <property type="molecule type" value="Genomic_DNA"/>
</dbReference>
<evidence type="ECO:0008006" key="3">
    <source>
        <dbReference type="Google" id="ProtNLM"/>
    </source>
</evidence>
<dbReference type="RefSeq" id="WP_172660371.1">
    <property type="nucleotide sequence ID" value="NZ_CBFGNQ010000029.1"/>
</dbReference>
<accession>A0ABU8NWC2</accession>
<protein>
    <recommendedName>
        <fullName evidence="3">Viral A-type inclusion protein</fullName>
    </recommendedName>
</protein>
<organism evidence="1 2">
    <name type="scientific">Pedobacter panaciterrae</name>
    <dbReference type="NCBI Taxonomy" id="363849"/>
    <lineage>
        <taxon>Bacteria</taxon>
        <taxon>Pseudomonadati</taxon>
        <taxon>Bacteroidota</taxon>
        <taxon>Sphingobacteriia</taxon>
        <taxon>Sphingobacteriales</taxon>
        <taxon>Sphingobacteriaceae</taxon>
        <taxon>Pedobacter</taxon>
    </lineage>
</organism>
<reference evidence="1 2" key="1">
    <citation type="submission" date="2024-03" db="EMBL/GenBank/DDBJ databases">
        <title>Sequence of Lycoming College Course Isolates.</title>
        <authorList>
            <person name="Plotts O."/>
            <person name="Newman J."/>
        </authorList>
    </citation>
    <scope>NUCLEOTIDE SEQUENCE [LARGE SCALE GENOMIC DNA]</scope>
    <source>
        <strain evidence="1 2">CJB-3</strain>
    </source>
</reference>
<comment type="caution">
    <text evidence="1">The sequence shown here is derived from an EMBL/GenBank/DDBJ whole genome shotgun (WGS) entry which is preliminary data.</text>
</comment>
<dbReference type="PROSITE" id="PS51257">
    <property type="entry name" value="PROKAR_LIPOPROTEIN"/>
    <property type="match status" value="1"/>
</dbReference>
<dbReference type="Proteomes" id="UP001378956">
    <property type="component" value="Unassembled WGS sequence"/>
</dbReference>
<evidence type="ECO:0000313" key="2">
    <source>
        <dbReference type="Proteomes" id="UP001378956"/>
    </source>
</evidence>